<evidence type="ECO:0000313" key="1">
    <source>
        <dbReference type="EMBL" id="MBC1614998.1"/>
    </source>
</evidence>
<evidence type="ECO:0000313" key="2">
    <source>
        <dbReference type="Proteomes" id="UP000574104"/>
    </source>
</evidence>
<dbReference type="Gene3D" id="3.30.950.30">
    <property type="entry name" value="Schlafen, AAA domain"/>
    <property type="match status" value="1"/>
</dbReference>
<dbReference type="InterPro" id="IPR038461">
    <property type="entry name" value="Schlafen_AlbA_2_dom_sf"/>
</dbReference>
<reference evidence="1 2" key="1">
    <citation type="submission" date="2020-03" db="EMBL/GenBank/DDBJ databases">
        <title>Soil Listeria distribution.</title>
        <authorList>
            <person name="Liao J."/>
            <person name="Wiedmann M."/>
        </authorList>
    </citation>
    <scope>NUCLEOTIDE SEQUENCE [LARGE SCALE GENOMIC DNA]</scope>
    <source>
        <strain evidence="1 2">FSL L7-1299</strain>
    </source>
</reference>
<dbReference type="Proteomes" id="UP000574104">
    <property type="component" value="Unassembled WGS sequence"/>
</dbReference>
<protein>
    <submittedName>
        <fullName evidence="1">Uncharacterized protein</fullName>
    </submittedName>
</protein>
<comment type="caution">
    <text evidence="1">The sequence shown here is derived from an EMBL/GenBank/DDBJ whole genome shotgun (WGS) entry which is preliminary data.</text>
</comment>
<name>A0A842AFX7_9LIST</name>
<gene>
    <name evidence="1" type="ORF">HB904_02300</name>
</gene>
<accession>A0A842AFX7</accession>
<proteinExistence type="predicted"/>
<organism evidence="1 2">
    <name type="scientific">Listeria booriae</name>
    <dbReference type="NCBI Taxonomy" id="1552123"/>
    <lineage>
        <taxon>Bacteria</taxon>
        <taxon>Bacillati</taxon>
        <taxon>Bacillota</taxon>
        <taxon>Bacilli</taxon>
        <taxon>Bacillales</taxon>
        <taxon>Listeriaceae</taxon>
        <taxon>Listeria</taxon>
    </lineage>
</organism>
<dbReference type="AlphaFoldDB" id="A0A842AFX7"/>
<dbReference type="EMBL" id="JAARSH010000002">
    <property type="protein sequence ID" value="MBC1614998.1"/>
    <property type="molecule type" value="Genomic_DNA"/>
</dbReference>
<sequence>MSNLGIRDKNFCIFIGVADDRTAAEKIAKINKTDFLEVSGKFVLGIEKDISTEFTLDSYIRRYLSEIEKFDISTEIKSQLKCPEIISYRGKQVVILNIKTAMDVSKFEGKYYIREGSNTKEISNMDDLVSISKRFASVEKMDC</sequence>